<dbReference type="SUPFAM" id="SSF51735">
    <property type="entry name" value="NAD(P)-binding Rossmann-fold domains"/>
    <property type="match status" value="1"/>
</dbReference>
<dbReference type="Pfam" id="PF00725">
    <property type="entry name" value="3HCDH"/>
    <property type="match status" value="1"/>
</dbReference>
<dbReference type="PANTHER" id="PTHR48075:SF1">
    <property type="entry name" value="LAMBDA-CRYSTALLIN HOMOLOG"/>
    <property type="match status" value="1"/>
</dbReference>
<dbReference type="InterPro" id="IPR006108">
    <property type="entry name" value="3HC_DH_C"/>
</dbReference>
<evidence type="ECO:0000256" key="1">
    <source>
        <dbReference type="ARBA" id="ARBA00005086"/>
    </source>
</evidence>
<evidence type="ECO:0000256" key="3">
    <source>
        <dbReference type="ARBA" id="ARBA00023002"/>
    </source>
</evidence>
<dbReference type="NCBIfam" id="NF004783">
    <property type="entry name" value="PRK06129.1"/>
    <property type="match status" value="1"/>
</dbReference>
<evidence type="ECO:0000313" key="6">
    <source>
        <dbReference type="EMBL" id="QIG42027.1"/>
    </source>
</evidence>
<gene>
    <name evidence="6" type="ORF">G5V58_03890</name>
</gene>
<dbReference type="InterPro" id="IPR013328">
    <property type="entry name" value="6PGD_dom2"/>
</dbReference>
<dbReference type="PROSITE" id="PS00067">
    <property type="entry name" value="3HCDH"/>
    <property type="match status" value="1"/>
</dbReference>
<proteinExistence type="inferred from homology"/>
<dbReference type="GO" id="GO:0050104">
    <property type="term" value="F:L-gulonate 3-dehydrogenase activity"/>
    <property type="evidence" value="ECO:0007669"/>
    <property type="project" value="TreeGrafter"/>
</dbReference>
<dbReference type="InterPro" id="IPR008927">
    <property type="entry name" value="6-PGluconate_DH-like_C_sf"/>
</dbReference>
<name>A0A6G6WA43_9ACTN</name>
<dbReference type="RefSeq" id="WP_165228931.1">
    <property type="nucleotide sequence ID" value="NZ_CP049257.1"/>
</dbReference>
<dbReference type="KEGG" id="nano:G5V58_03890"/>
<evidence type="ECO:0000313" key="7">
    <source>
        <dbReference type="Proteomes" id="UP000502996"/>
    </source>
</evidence>
<dbReference type="InterPro" id="IPR036291">
    <property type="entry name" value="NAD(P)-bd_dom_sf"/>
</dbReference>
<dbReference type="EMBL" id="CP049257">
    <property type="protein sequence ID" value="QIG42027.1"/>
    <property type="molecule type" value="Genomic_DNA"/>
</dbReference>
<comment type="pathway">
    <text evidence="1">Lipid metabolism; butanoate metabolism.</text>
</comment>
<feature type="domain" description="3-hydroxyacyl-CoA dehydrogenase C-terminal" evidence="4">
    <location>
        <begin position="188"/>
        <end position="246"/>
    </location>
</feature>
<dbReference type="InterPro" id="IPR006180">
    <property type="entry name" value="3-OHacyl-CoA_DH_CS"/>
</dbReference>
<dbReference type="AlphaFoldDB" id="A0A6G6WA43"/>
<feature type="domain" description="3-hydroxyacyl-CoA dehydrogenase NAD binding" evidence="5">
    <location>
        <begin position="8"/>
        <end position="183"/>
    </location>
</feature>
<comment type="similarity">
    <text evidence="2">Belongs to the 3-hydroxyacyl-CoA dehydrogenase family.</text>
</comment>
<keyword evidence="7" id="KW-1185">Reference proteome</keyword>
<dbReference type="GO" id="GO:0003857">
    <property type="term" value="F:(3S)-3-hydroxyacyl-CoA dehydrogenase (NAD+) activity"/>
    <property type="evidence" value="ECO:0007669"/>
    <property type="project" value="UniProtKB-EC"/>
</dbReference>
<protein>
    <submittedName>
        <fullName evidence="6">3-hydroxyacyl-CoA dehydrogenase</fullName>
        <ecNumber evidence="6">1.1.1.35</ecNumber>
    </submittedName>
</protein>
<dbReference type="SUPFAM" id="SSF48179">
    <property type="entry name" value="6-phosphogluconate dehydrogenase C-terminal domain-like"/>
    <property type="match status" value="1"/>
</dbReference>
<dbReference type="GO" id="GO:0006631">
    <property type="term" value="P:fatty acid metabolic process"/>
    <property type="evidence" value="ECO:0007669"/>
    <property type="project" value="InterPro"/>
</dbReference>
<dbReference type="Gene3D" id="3.40.50.720">
    <property type="entry name" value="NAD(P)-binding Rossmann-like Domain"/>
    <property type="match status" value="1"/>
</dbReference>
<evidence type="ECO:0000259" key="4">
    <source>
        <dbReference type="Pfam" id="PF00725"/>
    </source>
</evidence>
<reference evidence="6 7" key="1">
    <citation type="submission" date="2020-02" db="EMBL/GenBank/DDBJ databases">
        <title>Full genome sequence of Nocardioides sp. R-3366.</title>
        <authorList>
            <person name="Im W.-T."/>
        </authorList>
    </citation>
    <scope>NUCLEOTIDE SEQUENCE [LARGE SCALE GENOMIC DNA]</scope>
    <source>
        <strain evidence="6 7">R-3366</strain>
    </source>
</reference>
<dbReference type="Pfam" id="PF02737">
    <property type="entry name" value="3HCDH_N"/>
    <property type="match status" value="1"/>
</dbReference>
<evidence type="ECO:0000256" key="2">
    <source>
        <dbReference type="ARBA" id="ARBA00009463"/>
    </source>
</evidence>
<evidence type="ECO:0000259" key="5">
    <source>
        <dbReference type="Pfam" id="PF02737"/>
    </source>
</evidence>
<dbReference type="InterPro" id="IPR006176">
    <property type="entry name" value="3-OHacyl-CoA_DH_NAD-bd"/>
</dbReference>
<keyword evidence="3 6" id="KW-0560">Oxidoreductase</keyword>
<dbReference type="EC" id="1.1.1.35" evidence="6"/>
<dbReference type="Proteomes" id="UP000502996">
    <property type="component" value="Chromosome"/>
</dbReference>
<dbReference type="Gene3D" id="1.10.1040.10">
    <property type="entry name" value="N-(1-d-carboxylethyl)-l-norvaline Dehydrogenase, domain 2"/>
    <property type="match status" value="1"/>
</dbReference>
<sequence length="311" mass="33304">MSADRPPVAVVGGGSIGVAWALVFARAGHEVAIFDVAAGRRGAVPGELRERLDELVAHGLLADPEPVASRVRVAQTLALAVRGAAHVQECVVESEEVKRALFAELDGLAEPRAVLASSSSMMPVSRFAADLPGRGRCLVVHPGNPPYLLPVAELVPAEFTTEDTVARTRALLEGAGMVPVLVRHEVEGFVFNRLQGALLREAYRLVRDGVASAADVDRVVSHGLGRRWAVIGPFATADLNTRGGLERHAEVMGPAYLRMGAEVGEREEWTPELVGEVAASVHERLRPEDWAASVLRRDRALMRVVAADPEL</sequence>
<organism evidence="6 7">
    <name type="scientific">Nocardioides anomalus</name>
    <dbReference type="NCBI Taxonomy" id="2712223"/>
    <lineage>
        <taxon>Bacteria</taxon>
        <taxon>Bacillati</taxon>
        <taxon>Actinomycetota</taxon>
        <taxon>Actinomycetes</taxon>
        <taxon>Propionibacteriales</taxon>
        <taxon>Nocardioidaceae</taxon>
        <taxon>Nocardioides</taxon>
    </lineage>
</organism>
<accession>A0A6G6WA43</accession>
<dbReference type="PANTHER" id="PTHR48075">
    <property type="entry name" value="3-HYDROXYACYL-COA DEHYDROGENASE FAMILY PROTEIN"/>
    <property type="match status" value="1"/>
</dbReference>
<dbReference type="GO" id="GO:0070403">
    <property type="term" value="F:NAD+ binding"/>
    <property type="evidence" value="ECO:0007669"/>
    <property type="project" value="InterPro"/>
</dbReference>